<evidence type="ECO:0000259" key="1">
    <source>
        <dbReference type="Pfam" id="PF13307"/>
    </source>
</evidence>
<protein>
    <recommendedName>
        <fullName evidence="1">ATP-dependent helicase C-terminal domain-containing protein</fullName>
    </recommendedName>
</protein>
<dbReference type="Gene3D" id="3.40.50.300">
    <property type="entry name" value="P-loop containing nucleotide triphosphate hydrolases"/>
    <property type="match status" value="1"/>
</dbReference>
<dbReference type="InterPro" id="IPR006555">
    <property type="entry name" value="ATP-dep_Helicase_C"/>
</dbReference>
<dbReference type="GO" id="GO:0006139">
    <property type="term" value="P:nucleobase-containing compound metabolic process"/>
    <property type="evidence" value="ECO:0007669"/>
    <property type="project" value="InterPro"/>
</dbReference>
<dbReference type="InterPro" id="IPR027417">
    <property type="entry name" value="P-loop_NTPase"/>
</dbReference>
<gene>
    <name evidence="2" type="ORF">HRJ53_24210</name>
</gene>
<dbReference type="AlphaFoldDB" id="A0A7V8NVG1"/>
<dbReference type="GO" id="GO:0016818">
    <property type="term" value="F:hydrolase activity, acting on acid anhydrides, in phosphorus-containing anhydrides"/>
    <property type="evidence" value="ECO:0007669"/>
    <property type="project" value="InterPro"/>
</dbReference>
<proteinExistence type="predicted"/>
<dbReference type="Pfam" id="PF13307">
    <property type="entry name" value="Helicase_C_2"/>
    <property type="match status" value="1"/>
</dbReference>
<keyword evidence="3" id="KW-1185">Reference proteome</keyword>
<sequence length="60" mass="7104">AAIALKQGFGRLIRSRSDRGVLVLLDHRINRMRYGQVFFDSLPDYRFTTRIQDVEKFFNV</sequence>
<reference evidence="2" key="1">
    <citation type="submission" date="2020-06" db="EMBL/GenBank/DDBJ databases">
        <title>Legume-microbial interactions unlock mineral nutrients during tropical forest succession.</title>
        <authorList>
            <person name="Epihov D.Z."/>
        </authorList>
    </citation>
    <scope>NUCLEOTIDE SEQUENCE [LARGE SCALE GENOMIC DNA]</scope>
    <source>
        <strain evidence="2">Pan2503</strain>
    </source>
</reference>
<evidence type="ECO:0000313" key="2">
    <source>
        <dbReference type="EMBL" id="MBA0088101.1"/>
    </source>
</evidence>
<organism evidence="2 3">
    <name type="scientific">Candidatus Acidiferrum panamense</name>
    <dbReference type="NCBI Taxonomy" id="2741543"/>
    <lineage>
        <taxon>Bacteria</taxon>
        <taxon>Pseudomonadati</taxon>
        <taxon>Acidobacteriota</taxon>
        <taxon>Terriglobia</taxon>
        <taxon>Candidatus Acidiferrales</taxon>
        <taxon>Candidatus Acidiferrum</taxon>
    </lineage>
</organism>
<accession>A0A7V8NVG1</accession>
<dbReference type="GO" id="GO:0003676">
    <property type="term" value="F:nucleic acid binding"/>
    <property type="evidence" value="ECO:0007669"/>
    <property type="project" value="InterPro"/>
</dbReference>
<dbReference type="EMBL" id="JACDQQ010002338">
    <property type="protein sequence ID" value="MBA0088101.1"/>
    <property type="molecule type" value="Genomic_DNA"/>
</dbReference>
<dbReference type="GO" id="GO:0005524">
    <property type="term" value="F:ATP binding"/>
    <property type="evidence" value="ECO:0007669"/>
    <property type="project" value="InterPro"/>
</dbReference>
<comment type="caution">
    <text evidence="2">The sequence shown here is derived from an EMBL/GenBank/DDBJ whole genome shotgun (WGS) entry which is preliminary data.</text>
</comment>
<dbReference type="Proteomes" id="UP000567293">
    <property type="component" value="Unassembled WGS sequence"/>
</dbReference>
<name>A0A7V8NVG1_9BACT</name>
<feature type="domain" description="ATP-dependent helicase C-terminal" evidence="1">
    <location>
        <begin position="1"/>
        <end position="44"/>
    </location>
</feature>
<evidence type="ECO:0000313" key="3">
    <source>
        <dbReference type="Proteomes" id="UP000567293"/>
    </source>
</evidence>
<dbReference type="GO" id="GO:0004386">
    <property type="term" value="F:helicase activity"/>
    <property type="evidence" value="ECO:0007669"/>
    <property type="project" value="InterPro"/>
</dbReference>
<feature type="non-terminal residue" evidence="2">
    <location>
        <position position="1"/>
    </location>
</feature>